<accession>A0A0C3BDA0</accession>
<gene>
    <name evidence="1" type="ORF">PILCRDRAFT_79234</name>
</gene>
<evidence type="ECO:0000313" key="2">
    <source>
        <dbReference type="Proteomes" id="UP000054166"/>
    </source>
</evidence>
<organism evidence="1 2">
    <name type="scientific">Piloderma croceum (strain F 1598)</name>
    <dbReference type="NCBI Taxonomy" id="765440"/>
    <lineage>
        <taxon>Eukaryota</taxon>
        <taxon>Fungi</taxon>
        <taxon>Dikarya</taxon>
        <taxon>Basidiomycota</taxon>
        <taxon>Agaricomycotina</taxon>
        <taxon>Agaricomycetes</taxon>
        <taxon>Agaricomycetidae</taxon>
        <taxon>Atheliales</taxon>
        <taxon>Atheliaceae</taxon>
        <taxon>Piloderma</taxon>
    </lineage>
</organism>
<reference evidence="1 2" key="1">
    <citation type="submission" date="2014-04" db="EMBL/GenBank/DDBJ databases">
        <authorList>
            <consortium name="DOE Joint Genome Institute"/>
            <person name="Kuo A."/>
            <person name="Tarkka M."/>
            <person name="Buscot F."/>
            <person name="Kohler A."/>
            <person name="Nagy L.G."/>
            <person name="Floudas D."/>
            <person name="Copeland A."/>
            <person name="Barry K.W."/>
            <person name="Cichocki N."/>
            <person name="Veneault-Fourrey C."/>
            <person name="LaButti K."/>
            <person name="Lindquist E.A."/>
            <person name="Lipzen A."/>
            <person name="Lundell T."/>
            <person name="Morin E."/>
            <person name="Murat C."/>
            <person name="Sun H."/>
            <person name="Tunlid A."/>
            <person name="Henrissat B."/>
            <person name="Grigoriev I.V."/>
            <person name="Hibbett D.S."/>
            <person name="Martin F."/>
            <person name="Nordberg H.P."/>
            <person name="Cantor M.N."/>
            <person name="Hua S.X."/>
        </authorList>
    </citation>
    <scope>NUCLEOTIDE SEQUENCE [LARGE SCALE GENOMIC DNA]</scope>
    <source>
        <strain evidence="1 2">F 1598</strain>
    </source>
</reference>
<proteinExistence type="predicted"/>
<keyword evidence="2" id="KW-1185">Reference proteome</keyword>
<evidence type="ECO:0000313" key="1">
    <source>
        <dbReference type="EMBL" id="KIM75262.1"/>
    </source>
</evidence>
<dbReference type="HOGENOM" id="CLU_142395_0_0_1"/>
<name>A0A0C3BDA0_PILCF</name>
<dbReference type="EMBL" id="KN833049">
    <property type="protein sequence ID" value="KIM75262.1"/>
    <property type="molecule type" value="Genomic_DNA"/>
</dbReference>
<reference evidence="2" key="2">
    <citation type="submission" date="2015-01" db="EMBL/GenBank/DDBJ databases">
        <title>Evolutionary Origins and Diversification of the Mycorrhizal Mutualists.</title>
        <authorList>
            <consortium name="DOE Joint Genome Institute"/>
            <consortium name="Mycorrhizal Genomics Consortium"/>
            <person name="Kohler A."/>
            <person name="Kuo A."/>
            <person name="Nagy L.G."/>
            <person name="Floudas D."/>
            <person name="Copeland A."/>
            <person name="Barry K.W."/>
            <person name="Cichocki N."/>
            <person name="Veneault-Fourrey C."/>
            <person name="LaButti K."/>
            <person name="Lindquist E.A."/>
            <person name="Lipzen A."/>
            <person name="Lundell T."/>
            <person name="Morin E."/>
            <person name="Murat C."/>
            <person name="Riley R."/>
            <person name="Ohm R."/>
            <person name="Sun H."/>
            <person name="Tunlid A."/>
            <person name="Henrissat B."/>
            <person name="Grigoriev I.V."/>
            <person name="Hibbett D.S."/>
            <person name="Martin F."/>
        </authorList>
    </citation>
    <scope>NUCLEOTIDE SEQUENCE [LARGE SCALE GENOMIC DNA]</scope>
    <source>
        <strain evidence="2">F 1598</strain>
    </source>
</reference>
<sequence>MNTVNASTDFSGFQLHFGRSPHIIPPMVPSNLPTDMADPAELAHAIIINLESDVAAACDNLLHAKIQQAHHASSSRSPEPNYSIGDFVMLSTFNR</sequence>
<dbReference type="Proteomes" id="UP000054166">
    <property type="component" value="Unassembled WGS sequence"/>
</dbReference>
<dbReference type="OrthoDB" id="2797467at2759"/>
<dbReference type="AlphaFoldDB" id="A0A0C3BDA0"/>
<protein>
    <submittedName>
        <fullName evidence="1">Uncharacterized protein</fullName>
    </submittedName>
</protein>
<dbReference type="STRING" id="765440.A0A0C3BDA0"/>
<dbReference type="InParanoid" id="A0A0C3BDA0"/>